<evidence type="ECO:0000256" key="2">
    <source>
        <dbReference type="ARBA" id="ARBA00022729"/>
    </source>
</evidence>
<feature type="signal peptide" evidence="5">
    <location>
        <begin position="1"/>
        <end position="18"/>
    </location>
</feature>
<evidence type="ECO:0000256" key="3">
    <source>
        <dbReference type="ARBA" id="ARBA00022737"/>
    </source>
</evidence>
<evidence type="ECO:0000256" key="1">
    <source>
        <dbReference type="ARBA" id="ARBA00022614"/>
    </source>
</evidence>
<gene>
    <name evidence="6" type="ORF">GEV33_006378</name>
</gene>
<dbReference type="Gene3D" id="3.80.10.10">
    <property type="entry name" value="Ribonuclease Inhibitor"/>
    <property type="match status" value="2"/>
</dbReference>
<proteinExistence type="predicted"/>
<name>A0A8J6LK08_TENMO</name>
<feature type="transmembrane region" description="Helical" evidence="4">
    <location>
        <begin position="311"/>
        <end position="337"/>
    </location>
</feature>
<comment type="caution">
    <text evidence="6">The sequence shown here is derived from an EMBL/GenBank/DDBJ whole genome shotgun (WGS) entry which is preliminary data.</text>
</comment>
<keyword evidence="4" id="KW-0472">Membrane</keyword>
<keyword evidence="4" id="KW-0812">Transmembrane</keyword>
<keyword evidence="3" id="KW-0677">Repeat</keyword>
<dbReference type="Pfam" id="PF13855">
    <property type="entry name" value="LRR_8"/>
    <property type="match status" value="2"/>
</dbReference>
<dbReference type="Proteomes" id="UP000719412">
    <property type="component" value="Unassembled WGS sequence"/>
</dbReference>
<keyword evidence="7" id="KW-1185">Reference proteome</keyword>
<organism evidence="6 7">
    <name type="scientific">Tenebrio molitor</name>
    <name type="common">Yellow mealworm beetle</name>
    <dbReference type="NCBI Taxonomy" id="7067"/>
    <lineage>
        <taxon>Eukaryota</taxon>
        <taxon>Metazoa</taxon>
        <taxon>Ecdysozoa</taxon>
        <taxon>Arthropoda</taxon>
        <taxon>Hexapoda</taxon>
        <taxon>Insecta</taxon>
        <taxon>Pterygota</taxon>
        <taxon>Neoptera</taxon>
        <taxon>Endopterygota</taxon>
        <taxon>Coleoptera</taxon>
        <taxon>Polyphaga</taxon>
        <taxon>Cucujiformia</taxon>
        <taxon>Tenebrionidae</taxon>
        <taxon>Tenebrio</taxon>
    </lineage>
</organism>
<protein>
    <submittedName>
        <fullName evidence="6">Uncharacterized protein</fullName>
    </submittedName>
</protein>
<keyword evidence="1" id="KW-0433">Leucine-rich repeat</keyword>
<evidence type="ECO:0000256" key="5">
    <source>
        <dbReference type="SAM" id="SignalP"/>
    </source>
</evidence>
<dbReference type="SUPFAM" id="SSF52058">
    <property type="entry name" value="L domain-like"/>
    <property type="match status" value="1"/>
</dbReference>
<reference evidence="6" key="2">
    <citation type="submission" date="2021-08" db="EMBL/GenBank/DDBJ databases">
        <authorList>
            <person name="Eriksson T."/>
        </authorList>
    </citation>
    <scope>NUCLEOTIDE SEQUENCE</scope>
    <source>
        <strain evidence="6">Stoneville</strain>
        <tissue evidence="6">Whole head</tissue>
    </source>
</reference>
<dbReference type="InterPro" id="IPR032675">
    <property type="entry name" value="LRR_dom_sf"/>
</dbReference>
<feature type="chain" id="PRO_5035154165" evidence="5">
    <location>
        <begin position="19"/>
        <end position="367"/>
    </location>
</feature>
<dbReference type="InterPro" id="IPR050541">
    <property type="entry name" value="LRR_TM_domain-containing"/>
</dbReference>
<dbReference type="SMART" id="SM00369">
    <property type="entry name" value="LRR_TYP"/>
    <property type="match status" value="2"/>
</dbReference>
<keyword evidence="4" id="KW-1133">Transmembrane helix</keyword>
<dbReference type="InterPro" id="IPR001611">
    <property type="entry name" value="Leu-rich_rpt"/>
</dbReference>
<keyword evidence="2 5" id="KW-0732">Signal</keyword>
<dbReference type="GO" id="GO:0005886">
    <property type="term" value="C:plasma membrane"/>
    <property type="evidence" value="ECO:0007669"/>
    <property type="project" value="TreeGrafter"/>
</dbReference>
<dbReference type="PANTHER" id="PTHR24369:SF210">
    <property type="entry name" value="CHAOPTIN-RELATED"/>
    <property type="match status" value="1"/>
</dbReference>
<dbReference type="PROSITE" id="PS51450">
    <property type="entry name" value="LRR"/>
    <property type="match status" value="1"/>
</dbReference>
<dbReference type="AlphaFoldDB" id="A0A8J6LK08"/>
<sequence length="367" mass="41671">MFLVATVLVLKLLLQVEGGCPVKCTCTENSVTCVSRNLEYVPYFESLTNNPLIIDLSGNAISIVDIDDFSFDKSDQVKEIYLNSTQLITIEEKAFEELENLQELYLGDNLLNTLPENFLSNNDNLILLDISNNYFTEMPKITSDSLELLAIAKSGVTKISTDALEGLPNLRVLLLQQNNLKSINPVIFNQMGHLFFVRLAYNPWECNCKTIKLFNYLTGKKFLDLTEPVQCQNADEIFVDIYDYKGVADAFKQECNDANNQFVENELKVKSVERVEKLIDLEDSDVTTVVTSTEECVTQRIDPDYMYFTDFYYSLILCSAIILSLIVGASCGTCLTFRYMNIKMSQTESKNELLSRTDKYEVIFDSS</sequence>
<dbReference type="PANTHER" id="PTHR24369">
    <property type="entry name" value="ANTIGEN BSP, PUTATIVE-RELATED"/>
    <property type="match status" value="1"/>
</dbReference>
<reference evidence="6" key="1">
    <citation type="journal article" date="2020" name="J Insects Food Feed">
        <title>The yellow mealworm (Tenebrio molitor) genome: a resource for the emerging insects as food and feed industry.</title>
        <authorList>
            <person name="Eriksson T."/>
            <person name="Andere A."/>
            <person name="Kelstrup H."/>
            <person name="Emery V."/>
            <person name="Picard C."/>
        </authorList>
    </citation>
    <scope>NUCLEOTIDE SEQUENCE</scope>
    <source>
        <strain evidence="6">Stoneville</strain>
        <tissue evidence="6">Whole head</tissue>
    </source>
</reference>
<accession>A0A8J6LK08</accession>
<dbReference type="EMBL" id="JABDTM020021592">
    <property type="protein sequence ID" value="KAH0816411.1"/>
    <property type="molecule type" value="Genomic_DNA"/>
</dbReference>
<dbReference type="InterPro" id="IPR003591">
    <property type="entry name" value="Leu-rich_rpt_typical-subtyp"/>
</dbReference>
<evidence type="ECO:0000313" key="6">
    <source>
        <dbReference type="EMBL" id="KAH0816411.1"/>
    </source>
</evidence>
<evidence type="ECO:0000256" key="4">
    <source>
        <dbReference type="SAM" id="Phobius"/>
    </source>
</evidence>
<evidence type="ECO:0000313" key="7">
    <source>
        <dbReference type="Proteomes" id="UP000719412"/>
    </source>
</evidence>